<sequence>MEADTMPVISGILRDGAGVPLTGCTIQLRAVSTSRDVLATTVACISTNTGLYHIEALPGQYDVFLRYEGGLTANRIGTIHIYDDSPDGTLNSFLNAKNTDTRPEALRQYELLSQQAAGAAATSDAQAKTATAAAKVAEQYATEVRGSAGKVADAEKRIAGYADTATQNAGAAMRAAAQADESRSGAQRALEEARQIAKTPGPSAYDVWVSQQPAGSDTSMQAWLSYQKGKDGRDGKDGVQPGDVVSYLYRGRLTTEDLNGLTTEGVWEQPDYPVATTERHYPVFSSMGPPHGDAGRVRVSRINPLYIMQIYTSVTGMVATRMGNDRAAGYVWSDWKIFNQDTPTPGAVRAYILAYLNPADMTDDYRRTGRIDGGVLYSLHVSRMSTLTLRAERDRRWTGAEWVKAPWYDGIRWRGEKWTGTWQFMGDQGDSTGDFGLFMRIR</sequence>
<evidence type="ECO:0000313" key="2">
    <source>
        <dbReference type="EMBL" id="ECI4010054.1"/>
    </source>
</evidence>
<protein>
    <recommendedName>
        <fullName evidence="1">Lambda-like tail fibre protein N-terminal domain-containing protein</fullName>
    </recommendedName>
</protein>
<reference evidence="2" key="1">
    <citation type="submission" date="2018-06" db="EMBL/GenBank/DDBJ databases">
        <authorList>
            <person name="Ashton P.M."/>
            <person name="Dallman T."/>
            <person name="Nair S."/>
            <person name="De Pinna E."/>
            <person name="Peters T."/>
            <person name="Grant K."/>
        </authorList>
    </citation>
    <scope>NUCLEOTIDE SEQUENCE [LARGE SCALE GENOMIC DNA]</scope>
    <source>
        <strain evidence="2">275803</strain>
    </source>
</reference>
<dbReference type="SUPFAM" id="SSF49464">
    <property type="entry name" value="Carboxypeptidase regulatory domain-like"/>
    <property type="match status" value="1"/>
</dbReference>
<dbReference type="AlphaFoldDB" id="A0A5Y3MRS5"/>
<comment type="caution">
    <text evidence="2">The sequence shown here is derived from an EMBL/GenBank/DDBJ whole genome shotgun (WGS) entry which is preliminary data.</text>
</comment>
<evidence type="ECO:0000259" key="1">
    <source>
        <dbReference type="Pfam" id="PF08400"/>
    </source>
</evidence>
<dbReference type="InterPro" id="IPR013609">
    <property type="entry name" value="Stf-like_N"/>
</dbReference>
<proteinExistence type="predicted"/>
<dbReference type="Proteomes" id="UP000839598">
    <property type="component" value="Unassembled WGS sequence"/>
</dbReference>
<gene>
    <name evidence="2" type="ORF">DN310_12115</name>
</gene>
<feature type="domain" description="Lambda-like tail fibre protein N-terminal" evidence="1">
    <location>
        <begin position="8"/>
        <end position="135"/>
    </location>
</feature>
<name>A0A5Y3MRS5_SALER</name>
<dbReference type="Pfam" id="PF08400">
    <property type="entry name" value="phage_tail_N"/>
    <property type="match status" value="1"/>
</dbReference>
<dbReference type="EMBL" id="AAIVAV010000011">
    <property type="protein sequence ID" value="ECI4010054.1"/>
    <property type="molecule type" value="Genomic_DNA"/>
</dbReference>
<organism evidence="2">
    <name type="scientific">Salmonella enterica subsp. salamae</name>
    <dbReference type="NCBI Taxonomy" id="59202"/>
    <lineage>
        <taxon>Bacteria</taxon>
        <taxon>Pseudomonadati</taxon>
        <taxon>Pseudomonadota</taxon>
        <taxon>Gammaproteobacteria</taxon>
        <taxon>Enterobacterales</taxon>
        <taxon>Enterobacteriaceae</taxon>
        <taxon>Salmonella</taxon>
    </lineage>
</organism>
<dbReference type="InterPro" id="IPR008969">
    <property type="entry name" value="CarboxyPept-like_regulatory"/>
</dbReference>
<dbReference type="CDD" id="cd19958">
    <property type="entry name" value="pyocin_knob"/>
    <property type="match status" value="1"/>
</dbReference>
<accession>A0A5Y3MRS5</accession>